<protein>
    <submittedName>
        <fullName evidence="3">Peptidase C25</fullName>
    </submittedName>
</protein>
<evidence type="ECO:0000256" key="1">
    <source>
        <dbReference type="ARBA" id="ARBA00022729"/>
    </source>
</evidence>
<name>A0A916ZY97_9FLAO</name>
<keyword evidence="4" id="KW-1185">Reference proteome</keyword>
<proteinExistence type="predicted"/>
<dbReference type="InterPro" id="IPR001769">
    <property type="entry name" value="Gingipain"/>
</dbReference>
<dbReference type="NCBIfam" id="NF033707">
    <property type="entry name" value="T9SS_sortase"/>
    <property type="match status" value="1"/>
</dbReference>
<dbReference type="InterPro" id="IPR029030">
    <property type="entry name" value="Caspase-like_dom_sf"/>
</dbReference>
<evidence type="ECO:0000313" key="4">
    <source>
        <dbReference type="Proteomes" id="UP000599688"/>
    </source>
</evidence>
<comment type="caution">
    <text evidence="3">The sequence shown here is derived from an EMBL/GenBank/DDBJ whole genome shotgun (WGS) entry which is preliminary data.</text>
</comment>
<keyword evidence="1" id="KW-0732">Signal</keyword>
<sequence>MRKIFFNFLIFIPFFCAAQKQQINLEWVDAENVSSSADEPILIPSFDAKYRYYDINLKKLRYVRSFDGTQYYEISNPVYEDVNTNLLNNIDVNTSQLEYKFGLGKARNSSKTVLELNPFVKVNNKVQRLVSFTLAKTSTKPKFYLQQKSNNDVPSVQNSVLASGKWRKFYVEESGIHRIDLSFLRDLGFSNDEISPNTLKIYSHGGKMLPLINADTPPDFFGLPEIPLQLDLNNPTQLASGDAIYFYAEATEGQYSQENETHLNLYADRAYYYVTFNGGNGKRITPAAEPTAPAIQSITTFNDLQYYEVDESSLSLVGRRWFGDRFDITTQRNYSFEFPNLVTSEPVQLRILLGGIAVNTTSFSVGLNGEFLGNASVLSTGRDLPSRGTTFSRVVDVNSNSIEIALTYNKQGNPAARGFLDYIQIQAVRELTATNQQFSFQNNQVAQQIGVGEYILGNASRVEQVWDITDIHNVQAYNNQQASNTFSFKVNLGEPRKYHTFLTTDVLRPRIDASQRNVVNQNLKGSIFNNSQGQFEDVDYVVITHSNFIPQANRLANLRANSSSLTTRVVSLQEIYNEFNSGKQDIAAIRNFIRYMYYNASSPENRLKFVAIIGDTSVDYKDRLQGNNNIVPTFQSLGSFATTVSSFMSDDFYTMMDPDEGRMIFSNELMDIAVGRIVADTPQIADQMIDKIEAYESRPSYASWRNNFLLISDDVDVSWEHQQIQVQLDDLGDEISANKPNINVKKIHSDAFQQISSAGGDRYPEVNKAITEEIELGVSVVNYFGHGGVDGLAQERIVTVGDVQSWRNPSRYNVFITVTCDFTKFDNPLRVTAGELCYQNPQGGPVSLITTTRAIGVGDGVSFNNVLAPFLFDYQNTGNTVGEAVQQTKNNLGTNGKRIVFYIGDPALKLPYGEPSIRLTSLNDQAFGQANDTLKGLSKNKISGEIVDASGNRITTYNGNLTTTIFDKRIERSTLANNGTTNGSGELLVLDFTTLGETLFKGQSTVREGIFDVEFILPKDTRVPVDNGRISMYAVRDNILEDQVGFSNEILVGGINENAPEDNDGPLIQLSMNDETFVDGGITNSSPFILANLEDMSGINTAGGIGHDIVAILDENDENPVVLNEYYEAEADNFTRGKVYYQLRDLEPGPHVLRFRAWDTYNNSSLAEIHFTVSSEEELSITRVLNYPNPFTDYTEFWFNHNRPFEPLEVQVQVFTVTGKVVWSQNQVINTDGFLSRDIIWNGRDDFGDRIGKGVYVYKLTVRSTLTNQKSEKYEKLVIL</sequence>
<dbReference type="Proteomes" id="UP000599688">
    <property type="component" value="Unassembled WGS sequence"/>
</dbReference>
<organism evidence="3 4">
    <name type="scientific">Psychroflexus salis</name>
    <dbReference type="NCBI Taxonomy" id="1526574"/>
    <lineage>
        <taxon>Bacteria</taxon>
        <taxon>Pseudomonadati</taxon>
        <taxon>Bacteroidota</taxon>
        <taxon>Flavobacteriia</taxon>
        <taxon>Flavobacteriales</taxon>
        <taxon>Flavobacteriaceae</taxon>
        <taxon>Psychroflexus</taxon>
    </lineage>
</organism>
<dbReference type="InterPro" id="IPR029031">
    <property type="entry name" value="Gingipain_N_sf"/>
</dbReference>
<dbReference type="Pfam" id="PF01364">
    <property type="entry name" value="Peptidase_C25"/>
    <property type="match status" value="1"/>
</dbReference>
<dbReference type="Gene3D" id="2.60.40.4070">
    <property type="match status" value="1"/>
</dbReference>
<evidence type="ECO:0000313" key="3">
    <source>
        <dbReference type="EMBL" id="GGE18859.1"/>
    </source>
</evidence>
<dbReference type="AlphaFoldDB" id="A0A916ZY97"/>
<dbReference type="Gene3D" id="3.40.50.1460">
    <property type="match status" value="1"/>
</dbReference>
<dbReference type="GO" id="GO:0006508">
    <property type="term" value="P:proteolysis"/>
    <property type="evidence" value="ECO:0007669"/>
    <property type="project" value="InterPro"/>
</dbReference>
<dbReference type="RefSeq" id="WP_188406718.1">
    <property type="nucleotide sequence ID" value="NZ_BMGL01000011.1"/>
</dbReference>
<feature type="domain" description="Gingipain" evidence="2">
    <location>
        <begin position="540"/>
        <end position="910"/>
    </location>
</feature>
<dbReference type="EMBL" id="BMGL01000011">
    <property type="protein sequence ID" value="GGE18859.1"/>
    <property type="molecule type" value="Genomic_DNA"/>
</dbReference>
<gene>
    <name evidence="3" type="primary">porU</name>
    <name evidence="3" type="ORF">GCM10010831_20030</name>
</gene>
<dbReference type="SUPFAM" id="SSF52129">
    <property type="entry name" value="Caspase-like"/>
    <property type="match status" value="1"/>
</dbReference>
<reference evidence="3 4" key="1">
    <citation type="journal article" date="2014" name="Int. J. Syst. Evol. Microbiol.">
        <title>Complete genome sequence of Corynebacterium casei LMG S-19264T (=DSM 44701T), isolated from a smear-ripened cheese.</title>
        <authorList>
            <consortium name="US DOE Joint Genome Institute (JGI-PGF)"/>
            <person name="Walter F."/>
            <person name="Albersmeier A."/>
            <person name="Kalinowski J."/>
            <person name="Ruckert C."/>
        </authorList>
    </citation>
    <scope>NUCLEOTIDE SEQUENCE [LARGE SCALE GENOMIC DNA]</scope>
    <source>
        <strain evidence="3 4">CGMCC 1.12925</strain>
    </source>
</reference>
<dbReference type="CDD" id="cd02258">
    <property type="entry name" value="Peptidase_C25_N"/>
    <property type="match status" value="1"/>
</dbReference>
<dbReference type="Gene3D" id="3.40.50.10390">
    <property type="entry name" value="Gingipain r, domain 1"/>
    <property type="match status" value="1"/>
</dbReference>
<evidence type="ECO:0000259" key="2">
    <source>
        <dbReference type="Pfam" id="PF01364"/>
    </source>
</evidence>
<accession>A0A916ZY97</accession>
<dbReference type="GO" id="GO:0008234">
    <property type="term" value="F:cysteine-type peptidase activity"/>
    <property type="evidence" value="ECO:0007669"/>
    <property type="project" value="InterPro"/>
</dbReference>